<dbReference type="RefSeq" id="WP_004616541.1">
    <property type="nucleotide sequence ID" value="NZ_APMP01000003.1"/>
</dbReference>
<dbReference type="SUPFAM" id="SSF52467">
    <property type="entry name" value="DHS-like NAD/FAD-binding domain"/>
    <property type="match status" value="1"/>
</dbReference>
<dbReference type="Pfam" id="PF13289">
    <property type="entry name" value="SIR2_2"/>
    <property type="match status" value="1"/>
</dbReference>
<organism evidence="10 11">
    <name type="scientific">Caulobacter vibrioides OR37</name>
    <dbReference type="NCBI Taxonomy" id="1292034"/>
    <lineage>
        <taxon>Bacteria</taxon>
        <taxon>Pseudomonadati</taxon>
        <taxon>Pseudomonadota</taxon>
        <taxon>Alphaproteobacteria</taxon>
        <taxon>Caulobacterales</taxon>
        <taxon>Caulobacteraceae</taxon>
        <taxon>Caulobacter</taxon>
    </lineage>
</organism>
<evidence type="ECO:0000256" key="8">
    <source>
        <dbReference type="PROSITE-ProRule" id="PRU00236"/>
    </source>
</evidence>
<dbReference type="GO" id="GO:0051607">
    <property type="term" value="P:defense response to virus"/>
    <property type="evidence" value="ECO:0007669"/>
    <property type="project" value="UniProtKB-KW"/>
</dbReference>
<gene>
    <name evidence="10" type="ORF">OR37_01026</name>
</gene>
<evidence type="ECO:0000259" key="9">
    <source>
        <dbReference type="PROSITE" id="PS50305"/>
    </source>
</evidence>
<dbReference type="EMBL" id="APMP01000003">
    <property type="protein sequence ID" value="ENZ83250.1"/>
    <property type="molecule type" value="Genomic_DNA"/>
</dbReference>
<keyword evidence="1" id="KW-0378">Hydrolase</keyword>
<dbReference type="Proteomes" id="UP000013063">
    <property type="component" value="Unassembled WGS sequence"/>
</dbReference>
<evidence type="ECO:0000256" key="5">
    <source>
        <dbReference type="ARBA" id="ARBA00035014"/>
    </source>
</evidence>
<reference evidence="10 11" key="1">
    <citation type="journal article" date="2013" name="Genome Announc.">
        <title>Draft Genome Sequence for Caulobacter sp. Strain OR37, a Bacterium Tolerant to Heavy Metals.</title>
        <authorList>
            <person name="Utturkar S.M."/>
            <person name="Bollmann A."/>
            <person name="Brzoska R.M."/>
            <person name="Klingeman D.M."/>
            <person name="Epstein S.E."/>
            <person name="Palumbo A.V."/>
            <person name="Brown S.D."/>
        </authorList>
    </citation>
    <scope>NUCLEOTIDE SEQUENCE [LARGE SCALE GENOMIC DNA]</scope>
    <source>
        <strain evidence="10 11">OR37</strain>
    </source>
</reference>
<dbReference type="AlphaFoldDB" id="R0D4D6"/>
<dbReference type="InterPro" id="IPR029035">
    <property type="entry name" value="DHS-like_NAD/FAD-binding_dom"/>
</dbReference>
<dbReference type="OrthoDB" id="7357874at2"/>
<evidence type="ECO:0000256" key="7">
    <source>
        <dbReference type="ARBA" id="ARBA00047575"/>
    </source>
</evidence>
<dbReference type="Pfam" id="PF18185">
    <property type="entry name" value="STALD"/>
    <property type="match status" value="1"/>
</dbReference>
<keyword evidence="2" id="KW-0520">NAD</keyword>
<accession>R0D4D6</accession>
<evidence type="ECO:0000256" key="1">
    <source>
        <dbReference type="ARBA" id="ARBA00022801"/>
    </source>
</evidence>
<proteinExistence type="inferred from homology"/>
<keyword evidence="11" id="KW-1185">Reference proteome</keyword>
<evidence type="ECO:0000313" key="11">
    <source>
        <dbReference type="Proteomes" id="UP000013063"/>
    </source>
</evidence>
<dbReference type="eggNOG" id="COG0846">
    <property type="taxonomic scope" value="Bacteria"/>
</dbReference>
<dbReference type="STRING" id="1292034.OR37_01026"/>
<name>R0D4D6_CAUVI</name>
<keyword evidence="3" id="KW-0051">Antiviral defense</keyword>
<sequence>MSRNRTRFLKEFPKAISDENAAVFIGAGVSVGAGYPSWKELLREIGDELGVKSDDVYDLAALAQWSVSDTGGATRIRQVIRDQIAVDHDIPAPLNILARMPIRHLWTTNYDRLIERALLAIRRPCSVISAQGDLALKVTAGAARVYKMHGTVDQLDEIVISTDDYELFRSRRGAFLPLLQAHLSSFSMLFLGLSFTDPNLRHVLSLIRESFTDAPPAHFAIVRPPQKGDFRSAEEFEARLAQHNLWAKDLQRYGLFAIEIEDYDEVPGLLAEVERRVARNRVWISGSWPLDEATTPEVSFVHDVAERVGGVVGSSGLTLVSGSGLLVGSGSMSGFLSSLQKTGAWDLERRLIVRPFPQPIEGGEPDRAQWDLLRAELARLAGHVVFIGGLKAEAGALVDSSGVHAERAIAQAKGAYLLPIGATGGAAATIAAELIGSDLRFDGPDALRPSDEQLASLGDASVGAAELANRVLKILKSRML</sequence>
<protein>
    <recommendedName>
        <fullName evidence="6">NAD(+) hydrolase ThsA</fullName>
        <ecNumber evidence="4">3.2.2.5</ecNumber>
    </recommendedName>
</protein>
<dbReference type="PROSITE" id="PS50305">
    <property type="entry name" value="SIRTUIN"/>
    <property type="match status" value="1"/>
</dbReference>
<evidence type="ECO:0000313" key="10">
    <source>
        <dbReference type="EMBL" id="ENZ83250.1"/>
    </source>
</evidence>
<comment type="caution">
    <text evidence="10">The sequence shown here is derived from an EMBL/GenBank/DDBJ whole genome shotgun (WGS) entry which is preliminary data.</text>
</comment>
<comment type="similarity">
    <text evidence="5">Belongs to the soluble Thoeris ThsA family.</text>
</comment>
<evidence type="ECO:0000256" key="2">
    <source>
        <dbReference type="ARBA" id="ARBA00023027"/>
    </source>
</evidence>
<dbReference type="InterPro" id="IPR041486">
    <property type="entry name" value="ThsA_STALD"/>
</dbReference>
<evidence type="ECO:0000256" key="6">
    <source>
        <dbReference type="ARBA" id="ARBA00035033"/>
    </source>
</evidence>
<evidence type="ECO:0000256" key="3">
    <source>
        <dbReference type="ARBA" id="ARBA00023118"/>
    </source>
</evidence>
<comment type="catalytic activity">
    <reaction evidence="7">
        <text>NAD(+) + H2O = ADP-D-ribose + nicotinamide + H(+)</text>
        <dbReference type="Rhea" id="RHEA:16301"/>
        <dbReference type="ChEBI" id="CHEBI:15377"/>
        <dbReference type="ChEBI" id="CHEBI:15378"/>
        <dbReference type="ChEBI" id="CHEBI:17154"/>
        <dbReference type="ChEBI" id="CHEBI:57540"/>
        <dbReference type="ChEBI" id="CHEBI:57967"/>
        <dbReference type="EC" id="3.2.2.5"/>
    </reaction>
    <physiologicalReaction direction="left-to-right" evidence="7">
        <dbReference type="Rhea" id="RHEA:16302"/>
    </physiologicalReaction>
</comment>
<comment type="caution">
    <text evidence="8">Lacks conserved residue(s) required for the propagation of feature annotation.</text>
</comment>
<feature type="domain" description="Deacetylase sirtuin-type" evidence="9">
    <location>
        <begin position="2"/>
        <end position="247"/>
    </location>
</feature>
<dbReference type="InterPro" id="IPR026590">
    <property type="entry name" value="Ssirtuin_cat_dom"/>
</dbReference>
<dbReference type="EC" id="3.2.2.5" evidence="4"/>
<evidence type="ECO:0000256" key="4">
    <source>
        <dbReference type="ARBA" id="ARBA00034327"/>
    </source>
</evidence>
<dbReference type="GO" id="GO:0003953">
    <property type="term" value="F:NAD+ nucleosidase activity"/>
    <property type="evidence" value="ECO:0007669"/>
    <property type="project" value="UniProtKB-EC"/>
</dbReference>